<keyword evidence="2" id="KW-1185">Reference proteome</keyword>
<evidence type="ECO:0000313" key="1">
    <source>
        <dbReference type="EMBL" id="GAV04699.1"/>
    </source>
</evidence>
<organism evidence="1 2">
    <name type="scientific">Ramazzottius varieornatus</name>
    <name type="common">Water bear</name>
    <name type="synonym">Tardigrade</name>
    <dbReference type="NCBI Taxonomy" id="947166"/>
    <lineage>
        <taxon>Eukaryota</taxon>
        <taxon>Metazoa</taxon>
        <taxon>Ecdysozoa</taxon>
        <taxon>Tardigrada</taxon>
        <taxon>Eutardigrada</taxon>
        <taxon>Parachela</taxon>
        <taxon>Hypsibioidea</taxon>
        <taxon>Ramazzottiidae</taxon>
        <taxon>Ramazzottius</taxon>
    </lineage>
</organism>
<gene>
    <name evidence="1" type="primary">RvY_14943-1</name>
    <name evidence="1" type="synonym">RvY_14943.1</name>
    <name evidence="1" type="ORF">RvY_14943</name>
</gene>
<dbReference type="EMBL" id="BDGG01000011">
    <property type="protein sequence ID" value="GAV04699.1"/>
    <property type="molecule type" value="Genomic_DNA"/>
</dbReference>
<name>A0A1D1W1E2_RAMVA</name>
<protein>
    <submittedName>
        <fullName evidence="1">Uncharacterized protein</fullName>
    </submittedName>
</protein>
<evidence type="ECO:0000313" key="2">
    <source>
        <dbReference type="Proteomes" id="UP000186922"/>
    </source>
</evidence>
<accession>A0A1D1W1E2</accession>
<proteinExistence type="predicted"/>
<dbReference type="AlphaFoldDB" id="A0A1D1W1E2"/>
<dbReference type="Proteomes" id="UP000186922">
    <property type="component" value="Unassembled WGS sequence"/>
</dbReference>
<sequence length="64" mass="7245">MKVLREIEMKDLSSDKTGCWAAPTPCFYTVFHLIHSSLIAIRFITDEVLYLALLESETQGPTVD</sequence>
<comment type="caution">
    <text evidence="1">The sequence shown here is derived from an EMBL/GenBank/DDBJ whole genome shotgun (WGS) entry which is preliminary data.</text>
</comment>
<reference evidence="1 2" key="1">
    <citation type="journal article" date="2016" name="Nat. Commun.">
        <title>Extremotolerant tardigrade genome and improved radiotolerance of human cultured cells by tardigrade-unique protein.</title>
        <authorList>
            <person name="Hashimoto T."/>
            <person name="Horikawa D.D."/>
            <person name="Saito Y."/>
            <person name="Kuwahara H."/>
            <person name="Kozuka-Hata H."/>
            <person name="Shin-I T."/>
            <person name="Minakuchi Y."/>
            <person name="Ohishi K."/>
            <person name="Motoyama A."/>
            <person name="Aizu T."/>
            <person name="Enomoto A."/>
            <person name="Kondo K."/>
            <person name="Tanaka S."/>
            <person name="Hara Y."/>
            <person name="Koshikawa S."/>
            <person name="Sagara H."/>
            <person name="Miura T."/>
            <person name="Yokobori S."/>
            <person name="Miyagawa K."/>
            <person name="Suzuki Y."/>
            <person name="Kubo T."/>
            <person name="Oyama M."/>
            <person name="Kohara Y."/>
            <person name="Fujiyama A."/>
            <person name="Arakawa K."/>
            <person name="Katayama T."/>
            <person name="Toyoda A."/>
            <person name="Kunieda T."/>
        </authorList>
    </citation>
    <scope>NUCLEOTIDE SEQUENCE [LARGE SCALE GENOMIC DNA]</scope>
    <source>
        <strain evidence="1 2">YOKOZUNA-1</strain>
    </source>
</reference>